<name>A0ACC2C0Z0_DIPCM</name>
<comment type="caution">
    <text evidence="1">The sequence shown here is derived from an EMBL/GenBank/DDBJ whole genome shotgun (WGS) entry which is preliminary data.</text>
</comment>
<sequence length="638" mass="72142">MSYSNSTLVFSNGASPMHAKSLAVPFLKCVVLCLLSILVLVAVLGPTKPIEATHYVYQRYSHYSQVFLSDFPKEVAFLSDMMKPKVLRFCSKGVEHYVPCYNITANVEAGFLDGKELDRHCEVSKLLKHCLWPSPNQYRLPLKWPSSRDTLWSENIKIANHLDILNGRSLERSILMKENKITFISKTDGSDTLYNYLCQIKRMISLGKDTSFSASGIRTALDFSSTYASLAVHLLSENVLTMSLAPYEVHGSQVQIALERGLPAVIASLQSMKLPFSPFSFDMVHCLHCGINWHQKDGVFAIEVDRILHPGGYVVWTSTSPTPHEGLLAHQENASEVVDYITSRLCWKKVAQQDQTTVWQKSAHQPCYSSWMCEEGTHDINAIWYQPLQPCIMKVPFSVLHPVEHQTRPNQIYVEPFPDGIPTEKDSEDAHVWLSSLNEIWSLLTPLIFSDHPKRPGDEDPKTPSNVVRNVMDMNAQYGKLNAALALAGKSVWVMNVVPTSGPNTLSAIYRRGFLGVLHDWCEAFPTYPRTYDMLYAANILSQELRRRDGCKIPSLFLEMDRILRPEGWILLQDDVKNIEEARAAAAQMQWEMRVVEVAGDRGWLQSSSSLFAQLHEREEGVMSTFAFVFSSLVRICM</sequence>
<protein>
    <submittedName>
        <fullName evidence="1">Uncharacterized protein</fullName>
    </submittedName>
</protein>
<evidence type="ECO:0000313" key="1">
    <source>
        <dbReference type="EMBL" id="KAJ7535675.1"/>
    </source>
</evidence>
<proteinExistence type="predicted"/>
<dbReference type="Proteomes" id="UP001162992">
    <property type="component" value="Chromosome 12"/>
</dbReference>
<gene>
    <name evidence="1" type="ORF">O6H91_12G042300</name>
</gene>
<reference evidence="2" key="1">
    <citation type="journal article" date="2024" name="Proc. Natl. Acad. Sci. U.S.A.">
        <title>Extraordinary preservation of gene collinearity over three hundred million years revealed in homosporous lycophytes.</title>
        <authorList>
            <person name="Li C."/>
            <person name="Wickell D."/>
            <person name="Kuo L.Y."/>
            <person name="Chen X."/>
            <person name="Nie B."/>
            <person name="Liao X."/>
            <person name="Peng D."/>
            <person name="Ji J."/>
            <person name="Jenkins J."/>
            <person name="Williams M."/>
            <person name="Shu S."/>
            <person name="Plott C."/>
            <person name="Barry K."/>
            <person name="Rajasekar S."/>
            <person name="Grimwood J."/>
            <person name="Han X."/>
            <person name="Sun S."/>
            <person name="Hou Z."/>
            <person name="He W."/>
            <person name="Dai G."/>
            <person name="Sun C."/>
            <person name="Schmutz J."/>
            <person name="Leebens-Mack J.H."/>
            <person name="Li F.W."/>
            <person name="Wang L."/>
        </authorList>
    </citation>
    <scope>NUCLEOTIDE SEQUENCE [LARGE SCALE GENOMIC DNA]</scope>
    <source>
        <strain evidence="2">cv. PW_Plant_1</strain>
    </source>
</reference>
<dbReference type="EMBL" id="CM055103">
    <property type="protein sequence ID" value="KAJ7535675.1"/>
    <property type="molecule type" value="Genomic_DNA"/>
</dbReference>
<organism evidence="1 2">
    <name type="scientific">Diphasiastrum complanatum</name>
    <name type="common">Issler's clubmoss</name>
    <name type="synonym">Lycopodium complanatum</name>
    <dbReference type="NCBI Taxonomy" id="34168"/>
    <lineage>
        <taxon>Eukaryota</taxon>
        <taxon>Viridiplantae</taxon>
        <taxon>Streptophyta</taxon>
        <taxon>Embryophyta</taxon>
        <taxon>Tracheophyta</taxon>
        <taxon>Lycopodiopsida</taxon>
        <taxon>Lycopodiales</taxon>
        <taxon>Lycopodiaceae</taxon>
        <taxon>Lycopodioideae</taxon>
        <taxon>Diphasiastrum</taxon>
    </lineage>
</organism>
<keyword evidence="2" id="KW-1185">Reference proteome</keyword>
<evidence type="ECO:0000313" key="2">
    <source>
        <dbReference type="Proteomes" id="UP001162992"/>
    </source>
</evidence>
<accession>A0ACC2C0Z0</accession>